<feature type="transmembrane region" description="Helical" evidence="7">
    <location>
        <begin position="115"/>
        <end position="138"/>
    </location>
</feature>
<feature type="transmembrane region" description="Helical" evidence="7">
    <location>
        <begin position="393"/>
        <end position="412"/>
    </location>
</feature>
<evidence type="ECO:0000313" key="9">
    <source>
        <dbReference type="EMBL" id="KAL1411254.1"/>
    </source>
</evidence>
<dbReference type="Pfam" id="PF06963">
    <property type="entry name" value="FPN1"/>
    <property type="match status" value="1"/>
</dbReference>
<accession>A0ABR3Q947</accession>
<evidence type="ECO:0000256" key="8">
    <source>
        <dbReference type="SAM" id="MobiDB-lite"/>
    </source>
</evidence>
<evidence type="ECO:0000256" key="2">
    <source>
        <dbReference type="ARBA" id="ARBA00006279"/>
    </source>
</evidence>
<keyword evidence="4 7" id="KW-0812">Transmembrane</keyword>
<dbReference type="PANTHER" id="PTHR11660:SF57">
    <property type="entry name" value="SOLUTE CARRIER FAMILY 40 MEMBER"/>
    <property type="match status" value="1"/>
</dbReference>
<proteinExistence type="inferred from homology"/>
<evidence type="ECO:0000256" key="5">
    <source>
        <dbReference type="ARBA" id="ARBA00022989"/>
    </source>
</evidence>
<organism evidence="9 10">
    <name type="scientific">Vanrija albida</name>
    <dbReference type="NCBI Taxonomy" id="181172"/>
    <lineage>
        <taxon>Eukaryota</taxon>
        <taxon>Fungi</taxon>
        <taxon>Dikarya</taxon>
        <taxon>Basidiomycota</taxon>
        <taxon>Agaricomycotina</taxon>
        <taxon>Tremellomycetes</taxon>
        <taxon>Trichosporonales</taxon>
        <taxon>Trichosporonaceae</taxon>
        <taxon>Vanrija</taxon>
    </lineage>
</organism>
<evidence type="ECO:0000256" key="1">
    <source>
        <dbReference type="ARBA" id="ARBA00004141"/>
    </source>
</evidence>
<protein>
    <recommendedName>
        <fullName evidence="7">Solute carrier family 40 member</fullName>
    </recommendedName>
</protein>
<dbReference type="InterPro" id="IPR009716">
    <property type="entry name" value="Ferroportin-1"/>
</dbReference>
<feature type="transmembrane region" description="Helical" evidence="7">
    <location>
        <begin position="201"/>
        <end position="220"/>
    </location>
</feature>
<feature type="transmembrane region" description="Helical" evidence="7">
    <location>
        <begin position="289"/>
        <end position="308"/>
    </location>
</feature>
<evidence type="ECO:0000256" key="4">
    <source>
        <dbReference type="ARBA" id="ARBA00022692"/>
    </source>
</evidence>
<comment type="function">
    <text evidence="7">May be involved in iron transport and iron homeostasis.</text>
</comment>
<feature type="transmembrane region" description="Helical" evidence="7">
    <location>
        <begin position="144"/>
        <end position="165"/>
    </location>
</feature>
<feature type="transmembrane region" description="Helical" evidence="7">
    <location>
        <begin position="328"/>
        <end position="351"/>
    </location>
</feature>
<comment type="similarity">
    <text evidence="2 7">Belongs to the ferroportin (FP) (TC 2.A.100) family. SLC40A subfamily.</text>
</comment>
<keyword evidence="10" id="KW-1185">Reference proteome</keyword>
<dbReference type="PANTHER" id="PTHR11660">
    <property type="entry name" value="SOLUTE CARRIER FAMILY 40 MEMBER"/>
    <property type="match status" value="1"/>
</dbReference>
<keyword evidence="7" id="KW-0406">Ion transport</keyword>
<comment type="caution">
    <text evidence="9">The sequence shown here is derived from an EMBL/GenBank/DDBJ whole genome shotgun (WGS) entry which is preliminary data.</text>
</comment>
<keyword evidence="6 7" id="KW-0472">Membrane</keyword>
<feature type="transmembrane region" description="Helical" evidence="7">
    <location>
        <begin position="433"/>
        <end position="451"/>
    </location>
</feature>
<dbReference type="InterPro" id="IPR036259">
    <property type="entry name" value="MFS_trans_sf"/>
</dbReference>
<dbReference type="EMBL" id="JBBXJM010000002">
    <property type="protein sequence ID" value="KAL1411254.1"/>
    <property type="molecule type" value="Genomic_DNA"/>
</dbReference>
<dbReference type="GeneID" id="95983248"/>
<feature type="transmembrane region" description="Helical" evidence="7">
    <location>
        <begin position="226"/>
        <end position="246"/>
    </location>
</feature>
<dbReference type="RefSeq" id="XP_069211198.1">
    <property type="nucleotide sequence ID" value="XM_069350812.1"/>
</dbReference>
<feature type="transmembrane region" description="Helical" evidence="7">
    <location>
        <begin position="72"/>
        <end position="94"/>
    </location>
</feature>
<sequence length="500" mass="53479">MSATEDSECAPLISTPGSPSRADTPEPASSSGTWAVPCLLLQHVSSTINAGLYDFAAFLFLIEIFADTLVPSALVGLFTTLSGLFLSGYIGGLVDRTPRLRFLRRAIGAEKLFHGANYAIFLVLFGPLKSVASAAFHLRAGGGHIAAVYACLVATVACSSALGLANTGLTVAVERDWVTTIARGDTALLTQLNTYMRRIDLVSKLVSPLVVSLLTVVWGYTAAVALLLGLTLATAATELVWIGVVYRRFPALAQQHAAGAEGDGDGDGEPAAPTWSQWLEQEKSDWAEFVRLPVFGSSVAIATIYLTTLSYDGTFIAYVKAARGYDDAFIAGMRAVCLVTGLLGTAAMPVLERHIGLERAGAWSIWFEVACLLPSVVSFFYGTGAYGEHGAAWNTALLFGGIALSRIGLWSFDLCQLKVLQLALDDHPRRNRMTALQIALQNLFNLGKYAVTLAAATPAQFKWTALVSWFAVVGGAVCYAAYLRSVRGHLVHLAWLKKLY</sequence>
<dbReference type="Proteomes" id="UP001565368">
    <property type="component" value="Unassembled WGS sequence"/>
</dbReference>
<comment type="subcellular location">
    <subcellularLocation>
        <location evidence="1 7">Membrane</location>
        <topology evidence="1 7">Multi-pass membrane protein</topology>
    </subcellularLocation>
</comment>
<dbReference type="SUPFAM" id="SSF103473">
    <property type="entry name" value="MFS general substrate transporter"/>
    <property type="match status" value="1"/>
</dbReference>
<keyword evidence="3 7" id="KW-0813">Transport</keyword>
<keyword evidence="5 7" id="KW-1133">Transmembrane helix</keyword>
<evidence type="ECO:0000256" key="6">
    <source>
        <dbReference type="ARBA" id="ARBA00023136"/>
    </source>
</evidence>
<evidence type="ECO:0000256" key="7">
    <source>
        <dbReference type="RuleBase" id="RU365065"/>
    </source>
</evidence>
<evidence type="ECO:0000256" key="3">
    <source>
        <dbReference type="ARBA" id="ARBA00022448"/>
    </source>
</evidence>
<feature type="transmembrane region" description="Helical" evidence="7">
    <location>
        <begin position="363"/>
        <end position="381"/>
    </location>
</feature>
<gene>
    <name evidence="9" type="ORF">Q8F55_002205</name>
</gene>
<feature type="transmembrane region" description="Helical" evidence="7">
    <location>
        <begin position="463"/>
        <end position="483"/>
    </location>
</feature>
<name>A0ABR3Q947_9TREE</name>
<feature type="region of interest" description="Disordered" evidence="8">
    <location>
        <begin position="1"/>
        <end position="29"/>
    </location>
</feature>
<reference evidence="9 10" key="1">
    <citation type="submission" date="2023-08" db="EMBL/GenBank/DDBJ databases">
        <title>Annotated Genome Sequence of Vanrija albida AlHP1.</title>
        <authorList>
            <person name="Herzog R."/>
        </authorList>
    </citation>
    <scope>NUCLEOTIDE SEQUENCE [LARGE SCALE GENOMIC DNA]</scope>
    <source>
        <strain evidence="9 10">AlHP1</strain>
    </source>
</reference>
<evidence type="ECO:0000313" key="10">
    <source>
        <dbReference type="Proteomes" id="UP001565368"/>
    </source>
</evidence>